<sequence>MHILIILSEVSKIEGIDGMIRDTGYWLEEFALPYKFFSDKDIKITVATLTGKDPVPDPASTEIDSVGVCKNWENPDLFEYGIQLHQKLISEQRIISLKNLDEKTLKSFDGVFIPGGYAPMVDLVKSEVLGEILWYFHRNSLPTALFCHGPIALLSTQFTEGGFAYKGYRTTAFSSEEELDTELGPYLNIDVQEALSLAGMQYQKGDKWTSFLTKDRELITGQNTQSTIEVMFCFFKELRDEFI</sequence>
<dbReference type="STRING" id="717774.Marme_2123"/>
<reference evidence="4 5" key="1">
    <citation type="journal article" date="2012" name="Stand. Genomic Sci.">
        <title>Complete genome sequence of the melanogenic marine bacterium Marinomonas mediterranea type strain (MMB-1(T)).</title>
        <authorList>
            <person name="Lucas-Elio P."/>
            <person name="Goodwin L."/>
            <person name="Woyke T."/>
            <person name="Pitluck S."/>
            <person name="Nolan M."/>
            <person name="Kyrpides N.C."/>
            <person name="Detter J.C."/>
            <person name="Copeland A."/>
            <person name="Teshima H."/>
            <person name="Bruce D."/>
            <person name="Detter C."/>
            <person name="Tapia R."/>
            <person name="Han S."/>
            <person name="Land M.L."/>
            <person name="Ivanova N."/>
            <person name="Mikhailova N."/>
            <person name="Johnston A.W."/>
            <person name="Sanchez-Amat A."/>
        </authorList>
    </citation>
    <scope>NUCLEOTIDE SEQUENCE [LARGE SCALE GENOMIC DNA]</scope>
    <source>
        <strain evidence="5">ATCC 700492 / JCM 21426 / NBRC 103028 / MMB-1</strain>
    </source>
</reference>
<dbReference type="GO" id="GO:0019243">
    <property type="term" value="P:methylglyoxal catabolic process to D-lactate via S-lactoyl-glutathione"/>
    <property type="evidence" value="ECO:0007669"/>
    <property type="project" value="TreeGrafter"/>
</dbReference>
<evidence type="ECO:0000313" key="5">
    <source>
        <dbReference type="Proteomes" id="UP000001062"/>
    </source>
</evidence>
<dbReference type="AlphaFoldDB" id="F2K425"/>
<dbReference type="HOGENOM" id="CLU_070319_0_0_6"/>
<dbReference type="PANTHER" id="PTHR48094">
    <property type="entry name" value="PROTEIN/NUCLEIC ACID DEGLYCASE DJ-1-RELATED"/>
    <property type="match status" value="1"/>
</dbReference>
<evidence type="ECO:0000256" key="2">
    <source>
        <dbReference type="ARBA" id="ARBA00023239"/>
    </source>
</evidence>
<proteinExistence type="inferred from homology"/>
<protein>
    <submittedName>
        <fullName evidence="4">ThiJ/PfpI domain-containing protein</fullName>
    </submittedName>
</protein>
<dbReference type="Gene3D" id="3.40.50.880">
    <property type="match status" value="1"/>
</dbReference>
<dbReference type="Proteomes" id="UP000001062">
    <property type="component" value="Chromosome"/>
</dbReference>
<dbReference type="PATRIC" id="fig|717774.3.peg.2185"/>
<dbReference type="InterPro" id="IPR029062">
    <property type="entry name" value="Class_I_gatase-like"/>
</dbReference>
<keyword evidence="2" id="KW-0456">Lyase</keyword>
<dbReference type="OrthoDB" id="9792284at2"/>
<dbReference type="KEGG" id="mme:Marme_2123"/>
<dbReference type="CDD" id="cd03141">
    <property type="entry name" value="GATase1_Hsp31_like"/>
    <property type="match status" value="1"/>
</dbReference>
<dbReference type="eggNOG" id="COG0693">
    <property type="taxonomic scope" value="Bacteria"/>
</dbReference>
<keyword evidence="5" id="KW-1185">Reference proteome</keyword>
<evidence type="ECO:0000313" key="4">
    <source>
        <dbReference type="EMBL" id="ADZ91367.1"/>
    </source>
</evidence>
<accession>F2K425</accession>
<dbReference type="InterPro" id="IPR050325">
    <property type="entry name" value="Prot/Nucl_acid_deglycase"/>
</dbReference>
<dbReference type="GO" id="GO:0019172">
    <property type="term" value="F:glyoxalase III activity"/>
    <property type="evidence" value="ECO:0007669"/>
    <property type="project" value="TreeGrafter"/>
</dbReference>
<name>F2K425_MARM1</name>
<keyword evidence="1" id="KW-0346">Stress response</keyword>
<dbReference type="SUPFAM" id="SSF52317">
    <property type="entry name" value="Class I glutamine amidotransferase-like"/>
    <property type="match status" value="1"/>
</dbReference>
<dbReference type="GO" id="GO:0005737">
    <property type="term" value="C:cytoplasm"/>
    <property type="evidence" value="ECO:0007669"/>
    <property type="project" value="TreeGrafter"/>
</dbReference>
<gene>
    <name evidence="4" type="ordered locus">Marme_2123</name>
</gene>
<dbReference type="PANTHER" id="PTHR48094:SF11">
    <property type="entry name" value="GLUTATHIONE-INDEPENDENT GLYOXALASE HSP31-RELATED"/>
    <property type="match status" value="1"/>
</dbReference>
<organism evidence="4 5">
    <name type="scientific">Marinomonas mediterranea (strain ATCC 700492 / JCM 21426 / NBRC 103028 / MMB-1)</name>
    <dbReference type="NCBI Taxonomy" id="717774"/>
    <lineage>
        <taxon>Bacteria</taxon>
        <taxon>Pseudomonadati</taxon>
        <taxon>Pseudomonadota</taxon>
        <taxon>Gammaproteobacteria</taxon>
        <taxon>Oceanospirillales</taxon>
        <taxon>Oceanospirillaceae</taxon>
        <taxon>Marinomonas</taxon>
    </lineage>
</organism>
<comment type="similarity">
    <text evidence="3">Belongs to the peptidase C56 family. HSP31-like subfamily.</text>
</comment>
<dbReference type="EMBL" id="CP002583">
    <property type="protein sequence ID" value="ADZ91367.1"/>
    <property type="molecule type" value="Genomic_DNA"/>
</dbReference>
<dbReference type="RefSeq" id="WP_013661272.1">
    <property type="nucleotide sequence ID" value="NC_015276.1"/>
</dbReference>
<evidence type="ECO:0000256" key="3">
    <source>
        <dbReference type="ARBA" id="ARBA00038493"/>
    </source>
</evidence>
<dbReference type="InterPro" id="IPR032633">
    <property type="entry name" value="ThiJ-like"/>
</dbReference>
<evidence type="ECO:0000256" key="1">
    <source>
        <dbReference type="ARBA" id="ARBA00023016"/>
    </source>
</evidence>
<dbReference type="Pfam" id="PF17124">
    <property type="entry name" value="ThiJ_like"/>
    <property type="match status" value="1"/>
</dbReference>